<organism evidence="1 2">
    <name type="scientific">Aphis craccivora</name>
    <name type="common">Cowpea aphid</name>
    <dbReference type="NCBI Taxonomy" id="307492"/>
    <lineage>
        <taxon>Eukaryota</taxon>
        <taxon>Metazoa</taxon>
        <taxon>Ecdysozoa</taxon>
        <taxon>Arthropoda</taxon>
        <taxon>Hexapoda</taxon>
        <taxon>Insecta</taxon>
        <taxon>Pterygota</taxon>
        <taxon>Neoptera</taxon>
        <taxon>Paraneoptera</taxon>
        <taxon>Hemiptera</taxon>
        <taxon>Sternorrhyncha</taxon>
        <taxon>Aphidomorpha</taxon>
        <taxon>Aphidoidea</taxon>
        <taxon>Aphididae</taxon>
        <taxon>Aphidini</taxon>
        <taxon>Aphis</taxon>
        <taxon>Aphis</taxon>
    </lineage>
</organism>
<dbReference type="PANTHER" id="PTHR15681:SF1">
    <property type="entry name" value="MAD2L1-BINDING PROTEIN"/>
    <property type="match status" value="1"/>
</dbReference>
<dbReference type="AlphaFoldDB" id="A0A6G0YD57"/>
<dbReference type="EMBL" id="VUJU01004653">
    <property type="protein sequence ID" value="KAF0753686.1"/>
    <property type="molecule type" value="Genomic_DNA"/>
</dbReference>
<dbReference type="GO" id="GO:0007096">
    <property type="term" value="P:regulation of exit from mitosis"/>
    <property type="evidence" value="ECO:0007669"/>
    <property type="project" value="InterPro"/>
</dbReference>
<dbReference type="InterPro" id="IPR009511">
    <property type="entry name" value="MAD1/Cdc20-bound-Mad2-bd"/>
</dbReference>
<dbReference type="GO" id="GO:0005634">
    <property type="term" value="C:nucleus"/>
    <property type="evidence" value="ECO:0007669"/>
    <property type="project" value="InterPro"/>
</dbReference>
<dbReference type="PANTHER" id="PTHR15681">
    <property type="entry name" value="MAD2L1-BINDING PROTEIN"/>
    <property type="match status" value="1"/>
</dbReference>
<keyword evidence="2" id="KW-1185">Reference proteome</keyword>
<protein>
    <submittedName>
        <fullName evidence="1">MAD2L1-binding protein-like isoform X1</fullName>
    </submittedName>
</protein>
<reference evidence="1 2" key="1">
    <citation type="submission" date="2019-08" db="EMBL/GenBank/DDBJ databases">
        <title>Whole genome of Aphis craccivora.</title>
        <authorList>
            <person name="Voronova N.V."/>
            <person name="Shulinski R.S."/>
            <person name="Bandarenka Y.V."/>
            <person name="Zhorov D.G."/>
            <person name="Warner D."/>
        </authorList>
    </citation>
    <scope>NUCLEOTIDE SEQUENCE [LARGE SCALE GENOMIC DNA]</scope>
    <source>
        <strain evidence="1">180601</strain>
        <tissue evidence="1">Whole Body</tissue>
    </source>
</reference>
<name>A0A6G0YD57_APHCR</name>
<evidence type="ECO:0000313" key="1">
    <source>
        <dbReference type="EMBL" id="KAF0753686.1"/>
    </source>
</evidence>
<dbReference type="InterPro" id="IPR053729">
    <property type="entry name" value="MAD2L1BP_domain_sf"/>
</dbReference>
<dbReference type="OrthoDB" id="6334764at2759"/>
<dbReference type="Pfam" id="PF06581">
    <property type="entry name" value="p31comet"/>
    <property type="match status" value="1"/>
</dbReference>
<dbReference type="Proteomes" id="UP000478052">
    <property type="component" value="Unassembled WGS sequence"/>
</dbReference>
<evidence type="ECO:0000313" key="2">
    <source>
        <dbReference type="Proteomes" id="UP000478052"/>
    </source>
</evidence>
<dbReference type="Gene3D" id="3.30.900.20">
    <property type="match status" value="1"/>
</dbReference>
<proteinExistence type="predicted"/>
<accession>A0A6G0YD57</accession>
<gene>
    <name evidence="1" type="ORF">FWK35_00020079</name>
</gene>
<sequence>MTPQSFSSLIQTLIKYLVYEKQLIPYPYDRLKLYVQKYKELNFEQKNSCCNQKNKYRLESEKYYKKVSDAIESLETVFQCIENEFLSHVENHIESVVILIGSSVLNPLTVFNINVPELSYSHCEKQHSSRQHIDNVFRNRTIFSLPLIDAQNQVLVIEPQE</sequence>
<comment type="caution">
    <text evidence="1">The sequence shown here is derived from an EMBL/GenBank/DDBJ whole genome shotgun (WGS) entry which is preliminary data.</text>
</comment>